<dbReference type="Proteomes" id="UP000540909">
    <property type="component" value="Unassembled WGS sequence"/>
</dbReference>
<evidence type="ECO:0000313" key="2">
    <source>
        <dbReference type="Proteomes" id="UP000540909"/>
    </source>
</evidence>
<proteinExistence type="predicted"/>
<reference evidence="1 2" key="1">
    <citation type="submission" date="2020-08" db="EMBL/GenBank/DDBJ databases">
        <title>Genomic Encyclopedia of Type Strains, Phase IV (KMG-V): Genome sequencing to study the core and pangenomes of soil and plant-associated prokaryotes.</title>
        <authorList>
            <person name="Whitman W."/>
        </authorList>
    </citation>
    <scope>NUCLEOTIDE SEQUENCE [LARGE SCALE GENOMIC DNA]</scope>
    <source>
        <strain evidence="1 2">SEMIA 4089</strain>
    </source>
</reference>
<gene>
    <name evidence="1" type="ORF">GGD57_004145</name>
</gene>
<dbReference type="EMBL" id="JACIFY010000015">
    <property type="protein sequence ID" value="MBB4237544.1"/>
    <property type="molecule type" value="Genomic_DNA"/>
</dbReference>
<accession>A0A7W6R621</accession>
<organism evidence="1 2">
    <name type="scientific">Rhizobium esperanzae</name>
    <dbReference type="NCBI Taxonomy" id="1967781"/>
    <lineage>
        <taxon>Bacteria</taxon>
        <taxon>Pseudomonadati</taxon>
        <taxon>Pseudomonadota</taxon>
        <taxon>Alphaproteobacteria</taxon>
        <taxon>Hyphomicrobiales</taxon>
        <taxon>Rhizobiaceae</taxon>
        <taxon>Rhizobium/Agrobacterium group</taxon>
        <taxon>Rhizobium</taxon>
    </lineage>
</organism>
<name>A0A7W6R621_9HYPH</name>
<protein>
    <submittedName>
        <fullName evidence="1">Uncharacterized protein</fullName>
    </submittedName>
</protein>
<dbReference type="AlphaFoldDB" id="A0A7W6R621"/>
<comment type="caution">
    <text evidence="1">The sequence shown here is derived from an EMBL/GenBank/DDBJ whole genome shotgun (WGS) entry which is preliminary data.</text>
</comment>
<sequence>MAGFLVQTAYDFHFKGAVLRDDDRAPPRRLTRHDNLNE</sequence>
<evidence type="ECO:0000313" key="1">
    <source>
        <dbReference type="EMBL" id="MBB4237544.1"/>
    </source>
</evidence>